<reference evidence="2 3" key="1">
    <citation type="submission" date="2018-08" db="EMBL/GenBank/DDBJ databases">
        <title>Comparative analysis of Burkholderia isolates from Puerto Rico.</title>
        <authorList>
            <person name="Hall C."/>
            <person name="Sahl J."/>
            <person name="Wagner D."/>
        </authorList>
    </citation>
    <scope>NUCLEOTIDE SEQUENCE [LARGE SCALE GENOMIC DNA]</scope>
    <source>
        <strain evidence="2 3">Bp9001</strain>
    </source>
</reference>
<name>A0A3N8RQ71_9BURK</name>
<dbReference type="InterPro" id="IPR050662">
    <property type="entry name" value="Sec-metab_biosynth-thioest"/>
</dbReference>
<dbReference type="PANTHER" id="PTHR23131">
    <property type="entry name" value="ENDORIBONUCLEASE LACTB2"/>
    <property type="match status" value="1"/>
</dbReference>
<dbReference type="InterPro" id="IPR001279">
    <property type="entry name" value="Metallo-B-lactamas"/>
</dbReference>
<dbReference type="SUPFAM" id="SSF56281">
    <property type="entry name" value="Metallo-hydrolase/oxidoreductase"/>
    <property type="match status" value="1"/>
</dbReference>
<dbReference type="Gene3D" id="3.60.15.10">
    <property type="entry name" value="Ribonuclease Z/Hydroxyacylglutathione hydrolase-like"/>
    <property type="match status" value="1"/>
</dbReference>
<dbReference type="Gene3D" id="1.10.10.10">
    <property type="entry name" value="Winged helix-like DNA-binding domain superfamily/Winged helix DNA-binding domain"/>
    <property type="match status" value="1"/>
</dbReference>
<dbReference type="Proteomes" id="UP000269271">
    <property type="component" value="Unassembled WGS sequence"/>
</dbReference>
<accession>A0A3N8RQ71</accession>
<evidence type="ECO:0000313" key="2">
    <source>
        <dbReference type="EMBL" id="RQT37580.1"/>
    </source>
</evidence>
<sequence length="274" mass="29810">MAFFTEPEPRRRVALDVVPGVRRIVANNPGPLTYHGTNTYLIDDGRDLVVVDPGPDDDPDHVSAMIEHGGNRIAKIIVTHGHRDHVGCARALASATGAQIYAYQPSVCTDFVPDVALADGDVIAGMTVVHTPGHANDHICLARDGVLFTGDHVMAWSSSFVASPAGDMKDYFSSLRKVLDRDERLYLAAHGPPLREPALHVQQLLAGRLKRETEILQFLEQKGPATTEVLLGALYPRAVDARIKRAAERTLQAHLAKLRADGMARHDGALWSSN</sequence>
<keyword evidence="2" id="KW-0378">Hydrolase</keyword>
<evidence type="ECO:0000313" key="3">
    <source>
        <dbReference type="Proteomes" id="UP000269271"/>
    </source>
</evidence>
<comment type="caution">
    <text evidence="2">The sequence shown here is derived from an EMBL/GenBank/DDBJ whole genome shotgun (WGS) entry which is preliminary data.</text>
</comment>
<dbReference type="SMART" id="SM00849">
    <property type="entry name" value="Lactamase_B"/>
    <property type="match status" value="1"/>
</dbReference>
<feature type="domain" description="Metallo-beta-lactamase" evidence="1">
    <location>
        <begin position="36"/>
        <end position="190"/>
    </location>
</feature>
<proteinExistence type="predicted"/>
<dbReference type="AlphaFoldDB" id="A0A3N8RQ71"/>
<evidence type="ECO:0000259" key="1">
    <source>
        <dbReference type="SMART" id="SM00849"/>
    </source>
</evidence>
<dbReference type="GO" id="GO:0016787">
    <property type="term" value="F:hydrolase activity"/>
    <property type="evidence" value="ECO:0007669"/>
    <property type="project" value="UniProtKB-KW"/>
</dbReference>
<organism evidence="2 3">
    <name type="scientific">Burkholderia contaminans</name>
    <dbReference type="NCBI Taxonomy" id="488447"/>
    <lineage>
        <taxon>Bacteria</taxon>
        <taxon>Pseudomonadati</taxon>
        <taxon>Pseudomonadota</taxon>
        <taxon>Betaproteobacteria</taxon>
        <taxon>Burkholderiales</taxon>
        <taxon>Burkholderiaceae</taxon>
        <taxon>Burkholderia</taxon>
        <taxon>Burkholderia cepacia complex</taxon>
    </lineage>
</organism>
<protein>
    <submittedName>
        <fullName evidence="2">MBL fold metallo-hydrolase</fullName>
    </submittedName>
</protein>
<dbReference type="EMBL" id="QTQX01000001">
    <property type="protein sequence ID" value="RQT37580.1"/>
    <property type="molecule type" value="Genomic_DNA"/>
</dbReference>
<dbReference type="Pfam" id="PF00753">
    <property type="entry name" value="Lactamase_B"/>
    <property type="match status" value="2"/>
</dbReference>
<gene>
    <name evidence="2" type="ORF">DF037_01615</name>
</gene>
<dbReference type="Pfam" id="PF17778">
    <property type="entry name" value="WHD_BLACT"/>
    <property type="match status" value="1"/>
</dbReference>
<dbReference type="CDD" id="cd16278">
    <property type="entry name" value="metallo-hydrolase-like_MBL-fold"/>
    <property type="match status" value="1"/>
</dbReference>
<dbReference type="PANTHER" id="PTHR23131:SF0">
    <property type="entry name" value="ENDORIBONUCLEASE LACTB2"/>
    <property type="match status" value="1"/>
</dbReference>
<dbReference type="InterPro" id="IPR041516">
    <property type="entry name" value="LACTB2_WH"/>
</dbReference>
<dbReference type="InterPro" id="IPR036388">
    <property type="entry name" value="WH-like_DNA-bd_sf"/>
</dbReference>
<dbReference type="InterPro" id="IPR036866">
    <property type="entry name" value="RibonucZ/Hydroxyglut_hydro"/>
</dbReference>